<dbReference type="EMBL" id="LT554031">
    <property type="protein sequence ID" value="SAM03037.1"/>
    <property type="molecule type" value="Genomic_DNA"/>
</dbReference>
<protein>
    <submittedName>
        <fullName evidence="2">Uncharacterized protein</fullName>
    </submittedName>
</protein>
<keyword evidence="3" id="KW-1185">Reference proteome</keyword>
<feature type="region of interest" description="Disordered" evidence="1">
    <location>
        <begin position="40"/>
        <end position="123"/>
    </location>
</feature>
<organism evidence="2">
    <name type="scientific">Absidia glauca</name>
    <name type="common">Pin mould</name>
    <dbReference type="NCBI Taxonomy" id="4829"/>
    <lineage>
        <taxon>Eukaryota</taxon>
        <taxon>Fungi</taxon>
        <taxon>Fungi incertae sedis</taxon>
        <taxon>Mucoromycota</taxon>
        <taxon>Mucoromycotina</taxon>
        <taxon>Mucoromycetes</taxon>
        <taxon>Mucorales</taxon>
        <taxon>Cunninghamellaceae</taxon>
        <taxon>Absidia</taxon>
    </lineage>
</organism>
<dbReference type="OrthoDB" id="2252527at2759"/>
<sequence length="123" mass="14268">MTIETTEPKNTSMSTQSSTLRDHPPARKVLLVIIIRSGMRVRQAHRRHSLSKQDSHEQDQTSSDEGDEQQRMDEKEKQKQEQVRQENTMRAQQAARDFNVSRNAGSHVHARIDPSFQPRDLNH</sequence>
<evidence type="ECO:0000313" key="3">
    <source>
        <dbReference type="Proteomes" id="UP000078561"/>
    </source>
</evidence>
<dbReference type="AlphaFoldDB" id="A0A168PV78"/>
<evidence type="ECO:0000313" key="2">
    <source>
        <dbReference type="EMBL" id="SAM03037.1"/>
    </source>
</evidence>
<proteinExistence type="predicted"/>
<feature type="compositionally biased region" description="Basic and acidic residues" evidence="1">
    <location>
        <begin position="68"/>
        <end position="84"/>
    </location>
</feature>
<gene>
    <name evidence="2" type="primary">ABSGL_08854.1 scaffold 10450</name>
</gene>
<name>A0A168PV78_ABSGL</name>
<accession>A0A168PV78</accession>
<feature type="region of interest" description="Disordered" evidence="1">
    <location>
        <begin position="1"/>
        <end position="27"/>
    </location>
</feature>
<dbReference type="InParanoid" id="A0A168PV78"/>
<evidence type="ECO:0000256" key="1">
    <source>
        <dbReference type="SAM" id="MobiDB-lite"/>
    </source>
</evidence>
<feature type="compositionally biased region" description="Polar residues" evidence="1">
    <location>
        <begin position="1"/>
        <end position="19"/>
    </location>
</feature>
<reference evidence="2" key="1">
    <citation type="submission" date="2016-04" db="EMBL/GenBank/DDBJ databases">
        <authorList>
            <person name="Evans L.H."/>
            <person name="Alamgir A."/>
            <person name="Owens N."/>
            <person name="Weber N.D."/>
            <person name="Virtaneva K."/>
            <person name="Barbian K."/>
            <person name="Babar A."/>
            <person name="Rosenke K."/>
        </authorList>
    </citation>
    <scope>NUCLEOTIDE SEQUENCE [LARGE SCALE GENOMIC DNA]</scope>
    <source>
        <strain evidence="2">CBS 101.48</strain>
    </source>
</reference>
<dbReference type="Proteomes" id="UP000078561">
    <property type="component" value="Unassembled WGS sequence"/>
</dbReference>